<dbReference type="InterPro" id="IPR036909">
    <property type="entry name" value="Cyt_c-like_dom_sf"/>
</dbReference>
<dbReference type="Pfam" id="PF00034">
    <property type="entry name" value="Cytochrom_C"/>
    <property type="match status" value="1"/>
</dbReference>
<evidence type="ECO:0000256" key="2">
    <source>
        <dbReference type="ARBA" id="ARBA00022617"/>
    </source>
</evidence>
<dbReference type="GO" id="GO:0009055">
    <property type="term" value="F:electron transfer activity"/>
    <property type="evidence" value="ECO:0007669"/>
    <property type="project" value="InterPro"/>
</dbReference>
<keyword evidence="7" id="KW-0732">Signal</keyword>
<feature type="signal peptide" evidence="7">
    <location>
        <begin position="1"/>
        <end position="27"/>
    </location>
</feature>
<sequence length="184" mass="19322">MFNTMTLTKTAGAVLSAFLFFLLTAWASSALYHVGEAEDHSGGEHEEMAKGPTMSAAPGDLLAQTDDAGAAASTDAAVVVDLGNGDAAKGAKVFGKCKACHSLEDKNGVGPHLDGVVDRAVASVDGFNYSDALKEHGGQWTIEALNSWLENPKDYIPGNRMSFAGLKSAEDRNDVIAYLQENSQ</sequence>
<evidence type="ECO:0000259" key="8">
    <source>
        <dbReference type="PROSITE" id="PS51007"/>
    </source>
</evidence>
<dbReference type="InterPro" id="IPR002327">
    <property type="entry name" value="Cyt_c_1A/1B"/>
</dbReference>
<dbReference type="OrthoDB" id="9805828at2"/>
<evidence type="ECO:0000313" key="10">
    <source>
        <dbReference type="Proteomes" id="UP000027725"/>
    </source>
</evidence>
<feature type="chain" id="PRO_5001699687" evidence="7">
    <location>
        <begin position="28"/>
        <end position="184"/>
    </location>
</feature>
<dbReference type="PROSITE" id="PS51007">
    <property type="entry name" value="CYTC"/>
    <property type="match status" value="1"/>
</dbReference>
<protein>
    <submittedName>
        <fullName evidence="9">Cytochrome C</fullName>
    </submittedName>
</protein>
<comment type="caution">
    <text evidence="9">The sequence shown here is derived from an EMBL/GenBank/DDBJ whole genome shotgun (WGS) entry which is preliminary data.</text>
</comment>
<dbReference type="PANTHER" id="PTHR11961">
    <property type="entry name" value="CYTOCHROME C"/>
    <property type="match status" value="1"/>
</dbReference>
<evidence type="ECO:0000256" key="5">
    <source>
        <dbReference type="ARBA" id="ARBA00023004"/>
    </source>
</evidence>
<evidence type="ECO:0000256" key="4">
    <source>
        <dbReference type="ARBA" id="ARBA00022982"/>
    </source>
</evidence>
<evidence type="ECO:0000256" key="7">
    <source>
        <dbReference type="SAM" id="SignalP"/>
    </source>
</evidence>
<dbReference type="GO" id="GO:0046872">
    <property type="term" value="F:metal ion binding"/>
    <property type="evidence" value="ECO:0007669"/>
    <property type="project" value="UniProtKB-KW"/>
</dbReference>
<dbReference type="eggNOG" id="COG3474">
    <property type="taxonomic scope" value="Bacteria"/>
</dbReference>
<keyword evidence="4" id="KW-0249">Electron transport</keyword>
<evidence type="ECO:0000256" key="1">
    <source>
        <dbReference type="ARBA" id="ARBA00022448"/>
    </source>
</evidence>
<keyword evidence="3 6" id="KW-0479">Metal-binding</keyword>
<evidence type="ECO:0000256" key="6">
    <source>
        <dbReference type="PROSITE-ProRule" id="PRU00433"/>
    </source>
</evidence>
<dbReference type="RefSeq" id="WP_038067417.1">
    <property type="nucleotide sequence ID" value="NZ_FOVB01000001.1"/>
</dbReference>
<dbReference type="Proteomes" id="UP000027725">
    <property type="component" value="Unassembled WGS sequence"/>
</dbReference>
<organism evidence="9 10">
    <name type="scientific">Thioclava dalianensis</name>
    <dbReference type="NCBI Taxonomy" id="1185766"/>
    <lineage>
        <taxon>Bacteria</taxon>
        <taxon>Pseudomonadati</taxon>
        <taxon>Pseudomonadota</taxon>
        <taxon>Alphaproteobacteria</taxon>
        <taxon>Rhodobacterales</taxon>
        <taxon>Paracoccaceae</taxon>
        <taxon>Thioclava</taxon>
    </lineage>
</organism>
<evidence type="ECO:0000313" key="9">
    <source>
        <dbReference type="EMBL" id="KEP69116.1"/>
    </source>
</evidence>
<keyword evidence="5 6" id="KW-0408">Iron</keyword>
<dbReference type="SUPFAM" id="SSF46626">
    <property type="entry name" value="Cytochrome c"/>
    <property type="match status" value="1"/>
</dbReference>
<keyword evidence="1" id="KW-0813">Transport</keyword>
<keyword evidence="2 6" id="KW-0349">Heme</keyword>
<dbReference type="STRING" id="1185766.SAMN05216224_101598"/>
<name>A0A074TBG3_9RHOB</name>
<dbReference type="InterPro" id="IPR009056">
    <property type="entry name" value="Cyt_c-like_dom"/>
</dbReference>
<keyword evidence="10" id="KW-1185">Reference proteome</keyword>
<proteinExistence type="predicted"/>
<dbReference type="PRINTS" id="PR00604">
    <property type="entry name" value="CYTCHRMECIAB"/>
</dbReference>
<dbReference type="Gene3D" id="1.10.760.10">
    <property type="entry name" value="Cytochrome c-like domain"/>
    <property type="match status" value="1"/>
</dbReference>
<evidence type="ECO:0000256" key="3">
    <source>
        <dbReference type="ARBA" id="ARBA00022723"/>
    </source>
</evidence>
<dbReference type="GO" id="GO:0020037">
    <property type="term" value="F:heme binding"/>
    <property type="evidence" value="ECO:0007669"/>
    <property type="project" value="InterPro"/>
</dbReference>
<accession>A0A074TBG3</accession>
<dbReference type="EMBL" id="JHEH01000018">
    <property type="protein sequence ID" value="KEP69116.1"/>
    <property type="molecule type" value="Genomic_DNA"/>
</dbReference>
<reference evidence="9 10" key="1">
    <citation type="submission" date="2014-03" db="EMBL/GenBank/DDBJ databases">
        <title>The draft genome sequence of Thioclava dalianensis DLFJ1-1.</title>
        <authorList>
            <person name="Lai Q."/>
            <person name="Shao Z."/>
        </authorList>
    </citation>
    <scope>NUCLEOTIDE SEQUENCE [LARGE SCALE GENOMIC DNA]</scope>
    <source>
        <strain evidence="9 10">DLFJ1-1</strain>
    </source>
</reference>
<dbReference type="AlphaFoldDB" id="A0A074TBG3"/>
<gene>
    <name evidence="9" type="ORF">DL1_05880</name>
</gene>
<feature type="domain" description="Cytochrome c" evidence="8">
    <location>
        <begin position="85"/>
        <end position="183"/>
    </location>
</feature>